<dbReference type="Proteomes" id="UP000251993">
    <property type="component" value="Chromosome"/>
</dbReference>
<dbReference type="EMBL" id="CP030850">
    <property type="protein sequence ID" value="AXE19265.1"/>
    <property type="molecule type" value="Genomic_DNA"/>
</dbReference>
<feature type="transmembrane region" description="Helical" evidence="1">
    <location>
        <begin position="96"/>
        <end position="115"/>
    </location>
</feature>
<keyword evidence="1" id="KW-0812">Transmembrane</keyword>
<proteinExistence type="predicted"/>
<dbReference type="AlphaFoldDB" id="A0A344TKU4"/>
<feature type="transmembrane region" description="Helical" evidence="1">
    <location>
        <begin position="217"/>
        <end position="238"/>
    </location>
</feature>
<feature type="transmembrane region" description="Helical" evidence="1">
    <location>
        <begin position="324"/>
        <end position="341"/>
    </location>
</feature>
<feature type="transmembrane region" description="Helical" evidence="1">
    <location>
        <begin position="172"/>
        <end position="205"/>
    </location>
</feature>
<reference evidence="2 3" key="1">
    <citation type="submission" date="2018-07" db="EMBL/GenBank/DDBJ databases">
        <title>Genome sequencing of Runella.</title>
        <authorList>
            <person name="Baek M.-G."/>
            <person name="Yi H."/>
        </authorList>
    </citation>
    <scope>NUCLEOTIDE SEQUENCE [LARGE SCALE GENOMIC DNA]</scope>
    <source>
        <strain evidence="2 3">HYN0085</strain>
    </source>
</reference>
<dbReference type="RefSeq" id="WP_114068048.1">
    <property type="nucleotide sequence ID" value="NZ_CP030850.1"/>
</dbReference>
<evidence type="ECO:0000313" key="3">
    <source>
        <dbReference type="Proteomes" id="UP000251993"/>
    </source>
</evidence>
<organism evidence="2 3">
    <name type="scientific">Runella rosea</name>
    <dbReference type="NCBI Taxonomy" id="2259595"/>
    <lineage>
        <taxon>Bacteria</taxon>
        <taxon>Pseudomonadati</taxon>
        <taxon>Bacteroidota</taxon>
        <taxon>Cytophagia</taxon>
        <taxon>Cytophagales</taxon>
        <taxon>Spirosomataceae</taxon>
        <taxon>Runella</taxon>
    </lineage>
</organism>
<keyword evidence="1" id="KW-1133">Transmembrane helix</keyword>
<feature type="transmembrane region" description="Helical" evidence="1">
    <location>
        <begin position="12"/>
        <end position="32"/>
    </location>
</feature>
<accession>A0A344TKU4</accession>
<gene>
    <name evidence="2" type="ORF">DR864_16665</name>
</gene>
<evidence type="ECO:0008006" key="4">
    <source>
        <dbReference type="Google" id="ProtNLM"/>
    </source>
</evidence>
<dbReference type="KEGG" id="run:DR864_16665"/>
<keyword evidence="1" id="KW-0472">Membrane</keyword>
<evidence type="ECO:0000313" key="2">
    <source>
        <dbReference type="EMBL" id="AXE19265.1"/>
    </source>
</evidence>
<dbReference type="OrthoDB" id="796333at2"/>
<feature type="transmembrane region" description="Helical" evidence="1">
    <location>
        <begin position="378"/>
        <end position="397"/>
    </location>
</feature>
<protein>
    <recommendedName>
        <fullName evidence="4">Glycosyltransferase RgtA/B/C/D-like domain-containing protein</fullName>
    </recommendedName>
</protein>
<feature type="transmembrane region" description="Helical" evidence="1">
    <location>
        <begin position="294"/>
        <end position="312"/>
    </location>
</feature>
<evidence type="ECO:0000256" key="1">
    <source>
        <dbReference type="SAM" id="Phobius"/>
    </source>
</evidence>
<keyword evidence="3" id="KW-1185">Reference proteome</keyword>
<name>A0A344TKU4_9BACT</name>
<sequence length="520" mass="58738">MALIEKILTRRSLLIGVLLLMTMAGYWVPLVLGEDPGFGLSVWNDMLTTGQFNTFLIPSPENIAQNQSLFLTWWSPGQYMVPGALSELLNISPGMASLWITLAFSVAGLMGWYFVYQRLEFDKTTIALGLFFIATSRLFTINFLNYTGGELLLFGSQPWTIWCFLKYRRQPFVLFGGLLVLSLLSFFLKTAYTIGLAALCGCAGIAFLNDFRKQKKLFIPAFWTALAVGLCMVFYLALTQLGFINLGTSPITSTNQPFNISWTSFETLTYPLTHWLSIAEIYPQLLLRTDFPEWGHGLYYSLMAVSFLGLIWVMKQSGHAEARWLFLGFYLVYCGIFLLLYNKGAEISVEYRHTKVVAYLFLPLLLRASRQSQISAKWVFGALLILNTGYGLSTFILKKVEIRNESATGSSGFALRHAEEQDLAFIHTVDKPDNILYFTSGSLNVDAVKARKLVGSIDFKFAKGCGFLAEKYHGKAGKIYAFVHEAYQQIPTNPTLESQFPAYRFRLVKQTKKFKIYEGI</sequence>